<evidence type="ECO:0000256" key="3">
    <source>
        <dbReference type="SAM" id="MobiDB-lite"/>
    </source>
</evidence>
<comment type="caution">
    <text evidence="5">The sequence shown here is derived from an EMBL/GenBank/DDBJ whole genome shotgun (WGS) entry which is preliminary data.</text>
</comment>
<feature type="region of interest" description="Disordered" evidence="3">
    <location>
        <begin position="267"/>
        <end position="290"/>
    </location>
</feature>
<evidence type="ECO:0000313" key="5">
    <source>
        <dbReference type="EMBL" id="KAK8888163.1"/>
    </source>
</evidence>
<feature type="coiled-coil region" evidence="2">
    <location>
        <begin position="501"/>
        <end position="535"/>
    </location>
</feature>
<organism evidence="5 6">
    <name type="scientific">Tritrichomonas musculus</name>
    <dbReference type="NCBI Taxonomy" id="1915356"/>
    <lineage>
        <taxon>Eukaryota</taxon>
        <taxon>Metamonada</taxon>
        <taxon>Parabasalia</taxon>
        <taxon>Tritrichomonadida</taxon>
        <taxon>Tritrichomonadidae</taxon>
        <taxon>Tritrichomonas</taxon>
    </lineage>
</organism>
<feature type="coiled-coil region" evidence="2">
    <location>
        <begin position="585"/>
        <end position="626"/>
    </location>
</feature>
<dbReference type="EMBL" id="JAPFFF010000006">
    <property type="protein sequence ID" value="KAK8888163.1"/>
    <property type="molecule type" value="Genomic_DNA"/>
</dbReference>
<dbReference type="PANTHER" id="PTHR32083:SF0">
    <property type="entry name" value="CILIA AND FLAGELLA-ASSOCIATED PROTEIN 58"/>
    <property type="match status" value="1"/>
</dbReference>
<reference evidence="5 6" key="1">
    <citation type="submission" date="2024-04" db="EMBL/GenBank/DDBJ databases">
        <title>Tritrichomonas musculus Genome.</title>
        <authorList>
            <person name="Alves-Ferreira E."/>
            <person name="Grigg M."/>
            <person name="Lorenzi H."/>
            <person name="Galac M."/>
        </authorList>
    </citation>
    <scope>NUCLEOTIDE SEQUENCE [LARGE SCALE GENOMIC DNA]</scope>
    <source>
        <strain evidence="5 6">EAF2021</strain>
    </source>
</reference>
<evidence type="ECO:0000313" key="6">
    <source>
        <dbReference type="Proteomes" id="UP001470230"/>
    </source>
</evidence>
<sequence>MTTNSTQQSSVSDAQQQLAEFSQTIFTDLQHDFHELNHEISKDSPLEPFRHEYAKLFGILQKSMTNQARYIEKCRVLESEIVGNKAKVRTVSKLSEEDSRSIANLNDERDKKQAILNDNQVILKEAMEENAMITSEISGYESELEQCVADERGQKDFLKQLKGRRIELAKENEELGAQIPQLQDANKAANDRLAAKEKEITDSFAELKKIEDMLEAKHKEGQMEQQRLFDLEKDREATRLRLKDTQQTLKEKLTEVSQEQDAVRQLEKKVRDQKRRFESAKQDKAEVSDRCQKLQKDLDNLNQTIINIEDEIRSNEQLQAEKENATKQLQQQTQQKEAERENARTHQQELQDKFEQLRKESDGVRNNLDATESRIDSLRREGEMTRKQIDACAREENSKMKKKEGEIQKQNAAETLLQLYKNQSHNIDCEISIIKTHLQDTQKKIFSIENDREHYSEELSTATSQYLHAQDVLKEIESKVHQKNLEIIESDKKVHQQQALYEQVRGEREIAAKKVKEVEAEIKQLESMFARMKFAIEQHKDDIKRKDKERFLDKHALDKVNDDDGRLRERLTEVQIDAQTAQRAIIAHEGELSKLDQTIKDAETQLNSDEKKLSNVKKERDHMSNQNVQKEVELGQLHEKLEVIKNQCHRGEIDYDTKEMEIARIRGQLQADQEKLQELSKIDGQLREKRETIHQMQKELMQLKAERAAMEEELAIPINIHRWTLLESSDPARFEKLKRYQELQADLVSRTKEVSDLQELIQEKESQYMELSASLRRKPGIEVEQRVNEYKGRCKEERFNLDQITAQLEMYRDVAKEYRKELADVQTELINERTKWIRQKKKDLKRKQELQDQQAVLDDLNIGITLS</sequence>
<accession>A0ABR2KB95</accession>
<dbReference type="PANTHER" id="PTHR32083">
    <property type="entry name" value="CILIA AND FLAGELLA-ASSOCIATED PROTEIN 58-RELATED"/>
    <property type="match status" value="1"/>
</dbReference>
<feature type="domain" description="Cilia- and flagella-associated protein 58 central coiled coil" evidence="4">
    <location>
        <begin position="379"/>
        <end position="664"/>
    </location>
</feature>
<dbReference type="Pfam" id="PF21771">
    <property type="entry name" value="CFAP58_CC"/>
    <property type="match status" value="1"/>
</dbReference>
<name>A0ABR2KB95_9EUKA</name>
<gene>
    <name evidence="5" type="ORF">M9Y10_039227</name>
</gene>
<feature type="coiled-coil region" evidence="2">
    <location>
        <begin position="123"/>
        <end position="199"/>
    </location>
</feature>
<protein>
    <recommendedName>
        <fullName evidence="4">Cilia- and flagella-associated protein 58 central coiled coil domain-containing protein</fullName>
    </recommendedName>
</protein>
<keyword evidence="6" id="KW-1185">Reference proteome</keyword>
<feature type="coiled-coil region" evidence="2">
    <location>
        <begin position="662"/>
        <end position="713"/>
    </location>
</feature>
<feature type="compositionally biased region" description="Basic and acidic residues" evidence="3">
    <location>
        <begin position="336"/>
        <end position="350"/>
    </location>
</feature>
<feature type="coiled-coil region" evidence="2">
    <location>
        <begin position="801"/>
        <end position="835"/>
    </location>
</feature>
<keyword evidence="1 2" id="KW-0175">Coiled coil</keyword>
<feature type="compositionally biased region" description="Low complexity" evidence="3">
    <location>
        <begin position="326"/>
        <end position="335"/>
    </location>
</feature>
<feature type="coiled-coil region" evidence="2">
    <location>
        <begin position="740"/>
        <end position="774"/>
    </location>
</feature>
<dbReference type="InterPro" id="IPR049270">
    <property type="entry name" value="CFAP58_CC"/>
</dbReference>
<evidence type="ECO:0000259" key="4">
    <source>
        <dbReference type="Pfam" id="PF21771"/>
    </source>
</evidence>
<evidence type="ECO:0000256" key="2">
    <source>
        <dbReference type="SAM" id="Coils"/>
    </source>
</evidence>
<feature type="region of interest" description="Disordered" evidence="3">
    <location>
        <begin position="320"/>
        <end position="350"/>
    </location>
</feature>
<proteinExistence type="predicted"/>
<dbReference type="Proteomes" id="UP001470230">
    <property type="component" value="Unassembled WGS sequence"/>
</dbReference>
<evidence type="ECO:0000256" key="1">
    <source>
        <dbReference type="ARBA" id="ARBA00023054"/>
    </source>
</evidence>